<dbReference type="Proteomes" id="UP000237947">
    <property type="component" value="Chromosome"/>
</dbReference>
<keyword evidence="2" id="KW-0812">Transmembrane</keyword>
<evidence type="ECO:0000256" key="2">
    <source>
        <dbReference type="SAM" id="Phobius"/>
    </source>
</evidence>
<dbReference type="EMBL" id="CP027226">
    <property type="protein sequence ID" value="AVM42088.1"/>
    <property type="molecule type" value="Genomic_DNA"/>
</dbReference>
<accession>A0A2S0KM45</accession>
<dbReference type="KEGG" id="fsa:C5Q98_02060"/>
<evidence type="ECO:0000313" key="4">
    <source>
        <dbReference type="Proteomes" id="UP000237947"/>
    </source>
</evidence>
<keyword evidence="2" id="KW-1133">Transmembrane helix</keyword>
<dbReference type="AlphaFoldDB" id="A0A2S0KM45"/>
<gene>
    <name evidence="3" type="ORF">C5Q98_02060</name>
</gene>
<reference evidence="4" key="1">
    <citation type="submission" date="2018-02" db="EMBL/GenBank/DDBJ databases">
        <authorList>
            <person name="Holder M.E."/>
            <person name="Ajami N.J."/>
            <person name="Petrosino J.F."/>
        </authorList>
    </citation>
    <scope>NUCLEOTIDE SEQUENCE [LARGE SCALE GENOMIC DNA]</scope>
    <source>
        <strain evidence="4">CCUG 47711</strain>
    </source>
</reference>
<dbReference type="OrthoDB" id="2083292at2"/>
<sequence>MLEFNLVLAFTSVYWLLLLASLVLIGAVGIYSFISNRSFHRDFVKEVIEMAQEVEQLERYHIDNLEKTNKILEKSKYPLITTASLKLKKDSHNLYQDQWISSPDEVLSLEKVLDKSQYRSYTLEYPLYILTIGVLMFLAFLLGGLNLSDNKTYVLMVASTPLFLSLIIAFTLSVIKLRNKDDLKRALNYLSEKIKERVPVFRELAGTAALIEAFFRYDRSMSHSVSEFSKMLNDLSENKVAEIIGENVRVSLEDNLLPSINSTLSSLQLASEKIAAEKNESIEEISEYYSRAITSSLERNLQPFYQELENFANNIYEANKSTEITLQNINQHRKESSELQSSLLESLDSLKVANKSWTNNLNSISENMAELAKLNKNLTDSQKDSEYILSDSIKSLKDQLSIFENNMNVLTEKINEQNQNFIDRFESANSNSLELKNDIKELGLLFADQTEALSRQNIDVAHEINSLNEGLNASVQNFTSGINEGVISLLANFDSSVAEISDRLIDTSSEINSSVDAWIAEMEYQEQRRARSLNNSDKMNYNKMKQDKSNIFLVNNDKNNEEHYDE</sequence>
<organism evidence="3 4">
    <name type="scientific">Fastidiosipila sanguinis</name>
    <dbReference type="NCBI Taxonomy" id="236753"/>
    <lineage>
        <taxon>Bacteria</taxon>
        <taxon>Bacillati</taxon>
        <taxon>Bacillota</taxon>
        <taxon>Clostridia</taxon>
        <taxon>Eubacteriales</taxon>
        <taxon>Oscillospiraceae</taxon>
        <taxon>Fastidiosipila</taxon>
    </lineage>
</organism>
<proteinExistence type="predicted"/>
<feature type="transmembrane region" description="Helical" evidence="2">
    <location>
        <begin position="12"/>
        <end position="34"/>
    </location>
</feature>
<dbReference type="RefSeq" id="WP_106012074.1">
    <property type="nucleotide sequence ID" value="NZ_CP027226.1"/>
</dbReference>
<keyword evidence="4" id="KW-1185">Reference proteome</keyword>
<keyword evidence="1" id="KW-0175">Coiled coil</keyword>
<protein>
    <submittedName>
        <fullName evidence="3">Uncharacterized protein</fullName>
    </submittedName>
</protein>
<keyword evidence="2" id="KW-0472">Membrane</keyword>
<feature type="transmembrane region" description="Helical" evidence="2">
    <location>
        <begin position="125"/>
        <end position="147"/>
    </location>
</feature>
<feature type="transmembrane region" description="Helical" evidence="2">
    <location>
        <begin position="153"/>
        <end position="175"/>
    </location>
</feature>
<name>A0A2S0KM45_9FIRM</name>
<feature type="coiled-coil region" evidence="1">
    <location>
        <begin position="361"/>
        <end position="420"/>
    </location>
</feature>
<evidence type="ECO:0000313" key="3">
    <source>
        <dbReference type="EMBL" id="AVM42088.1"/>
    </source>
</evidence>
<evidence type="ECO:0000256" key="1">
    <source>
        <dbReference type="SAM" id="Coils"/>
    </source>
</evidence>